<organism evidence="5 6">
    <name type="scientific">Coccomyxa viridis</name>
    <dbReference type="NCBI Taxonomy" id="1274662"/>
    <lineage>
        <taxon>Eukaryota</taxon>
        <taxon>Viridiplantae</taxon>
        <taxon>Chlorophyta</taxon>
        <taxon>core chlorophytes</taxon>
        <taxon>Trebouxiophyceae</taxon>
        <taxon>Trebouxiophyceae incertae sedis</taxon>
        <taxon>Coccomyxaceae</taxon>
        <taxon>Coccomyxa</taxon>
    </lineage>
</organism>
<dbReference type="GO" id="GO:0016757">
    <property type="term" value="F:glycosyltransferase activity"/>
    <property type="evidence" value="ECO:0007669"/>
    <property type="project" value="UniProtKB-KW"/>
</dbReference>
<proteinExistence type="inferred from homology"/>
<comment type="caution">
    <text evidence="5">The sequence shown here is derived from an EMBL/GenBank/DDBJ whole genome shotgun (WGS) entry which is preliminary data.</text>
</comment>
<dbReference type="SUPFAM" id="SSF53756">
    <property type="entry name" value="UDP-Glycosyltransferase/glycogen phosphorylase"/>
    <property type="match status" value="1"/>
</dbReference>
<name>A0AAV1HQF2_9CHLO</name>
<reference evidence="5 6" key="1">
    <citation type="submission" date="2023-10" db="EMBL/GenBank/DDBJ databases">
        <authorList>
            <person name="Maclean D."/>
            <person name="Macfadyen A."/>
        </authorList>
    </citation>
    <scope>NUCLEOTIDE SEQUENCE [LARGE SCALE GENOMIC DNA]</scope>
</reference>
<dbReference type="Gene3D" id="3.40.50.2000">
    <property type="entry name" value="Glycogen Phosphorylase B"/>
    <property type="match status" value="1"/>
</dbReference>
<evidence type="ECO:0000256" key="2">
    <source>
        <dbReference type="ARBA" id="ARBA00022676"/>
    </source>
</evidence>
<dbReference type="SUPFAM" id="SSF53448">
    <property type="entry name" value="Nucleotide-diphospho-sugar transferases"/>
    <property type="match status" value="1"/>
</dbReference>
<comment type="similarity">
    <text evidence="1">Belongs to the glycosyltransferase 2 family.</text>
</comment>
<dbReference type="Gene3D" id="3.90.550.10">
    <property type="entry name" value="Spore Coat Polysaccharide Biosynthesis Protein SpsA, Chain A"/>
    <property type="match status" value="1"/>
</dbReference>
<dbReference type="Pfam" id="PF13692">
    <property type="entry name" value="Glyco_trans_1_4"/>
    <property type="match status" value="1"/>
</dbReference>
<evidence type="ECO:0000256" key="3">
    <source>
        <dbReference type="ARBA" id="ARBA00022679"/>
    </source>
</evidence>
<sequence length="791" mass="86944">MPQIKPSRAASYLQQAITKELSVGVCAQGSSLWQGLPDEHCQWQPCMWSERERSNIDLWLNVFSRITFMALECSEPKGGQTATQHGKQPEIAFVVTMHNEGRVAAQCLLELFRTAREVSSAEYILVDDGSTEDVSVAVDTGRQLQYLFGVAFKLVRNEEPIGYGPANNAGVQAASAKFIALLHCDAHVINGWLRPLIKTIQSGIDVGMVGPLLIGDGNVISSASSLILADAGAEKLYTGLPVAQLPSFINRRFRADMLSTAAIVIDRKLYLDLEGFDSAYSVGYWNGVDLAVRVRQAGFELYLQPLSIIYHQEGGSFETGTDSAASFARKDQLMADDKAIFRERWGNLITAEQHCSSEAALDIKMQRLNSPSVLCVDGVHPQPSRDSGSLRAEGILKVLVEEGFSVTFASTLMDYPYTEPLYATQMRFAGVEVWLDMNPNLWPLTIGEGGENRCRFDVIFVARKSTMESILPLLRLACPSVPIVFDTVDVHFVREARARMVTQAGTQNPAAADTSLPAIYEWLQDTGPANAQMQAFRNAELKMVEETDLTIVVSEQERSVIHHYLPLAPVHIVSNIMPAILHPISPCAQRQGLLFVGSLGHLPNMGAIEHLFDRVLPALHKIAPALVEDPEFRIHIVGSRHGADTLARLDEYKDTAMLHVNLSSELLELLLARVRVFVAPLLVGGGVKGKVMQAMANGLPVVSYKVGVEGLNVRHGEHAMVARDTAEFADHIAMLHENCSAWSLVSRGGLELIYKDYLDTSARMGLKAVIHKLAVQRPDPRQRHCTLKAGQ</sequence>
<keyword evidence="3" id="KW-0808">Transferase</keyword>
<protein>
    <recommendedName>
        <fullName evidence="4">Glycosyltransferase 2-like domain-containing protein</fullName>
    </recommendedName>
</protein>
<evidence type="ECO:0000256" key="1">
    <source>
        <dbReference type="ARBA" id="ARBA00006739"/>
    </source>
</evidence>
<feature type="domain" description="Glycosyltransferase 2-like" evidence="4">
    <location>
        <begin position="94"/>
        <end position="218"/>
    </location>
</feature>
<dbReference type="Pfam" id="PF00535">
    <property type="entry name" value="Glycos_transf_2"/>
    <property type="match status" value="1"/>
</dbReference>
<accession>A0AAV1HQF2</accession>
<dbReference type="InterPro" id="IPR029044">
    <property type="entry name" value="Nucleotide-diphossugar_trans"/>
</dbReference>
<dbReference type="EMBL" id="CAUYUE010000001">
    <property type="protein sequence ID" value="CAK0733204.1"/>
    <property type="molecule type" value="Genomic_DNA"/>
</dbReference>
<keyword evidence="6" id="KW-1185">Reference proteome</keyword>
<evidence type="ECO:0000259" key="4">
    <source>
        <dbReference type="Pfam" id="PF00535"/>
    </source>
</evidence>
<dbReference type="Proteomes" id="UP001314263">
    <property type="component" value="Unassembled WGS sequence"/>
</dbReference>
<evidence type="ECO:0000313" key="5">
    <source>
        <dbReference type="EMBL" id="CAK0733204.1"/>
    </source>
</evidence>
<gene>
    <name evidence="5" type="ORF">CVIRNUC_000241</name>
</gene>
<dbReference type="PANTHER" id="PTHR43179:SF12">
    <property type="entry name" value="GALACTOFURANOSYLTRANSFERASE GLFT2"/>
    <property type="match status" value="1"/>
</dbReference>
<evidence type="ECO:0000313" key="6">
    <source>
        <dbReference type="Proteomes" id="UP001314263"/>
    </source>
</evidence>
<keyword evidence="2" id="KW-0328">Glycosyltransferase</keyword>
<dbReference type="InterPro" id="IPR001173">
    <property type="entry name" value="Glyco_trans_2-like"/>
</dbReference>
<dbReference type="AlphaFoldDB" id="A0AAV1HQF2"/>
<dbReference type="PANTHER" id="PTHR43179">
    <property type="entry name" value="RHAMNOSYLTRANSFERASE WBBL"/>
    <property type="match status" value="1"/>
</dbReference>